<keyword evidence="1" id="KW-0472">Membrane</keyword>
<evidence type="ECO:0000313" key="2">
    <source>
        <dbReference type="EMBL" id="VBB43156.1"/>
    </source>
</evidence>
<dbReference type="InterPro" id="IPR021215">
    <property type="entry name" value="DUF2752"/>
</dbReference>
<keyword evidence="1" id="KW-1133">Transmembrane helix</keyword>
<proteinExistence type="predicted"/>
<protein>
    <recommendedName>
        <fullName evidence="3">DUF2752 domain-containing protein</fullName>
    </recommendedName>
</protein>
<dbReference type="AlphaFoldDB" id="A0A653A519"/>
<name>A0A653A519_UNCDX</name>
<dbReference type="EMBL" id="UPXX01000018">
    <property type="protein sequence ID" value="VBB43156.1"/>
    <property type="molecule type" value="Genomic_DNA"/>
</dbReference>
<reference evidence="2" key="1">
    <citation type="submission" date="2018-07" db="EMBL/GenBank/DDBJ databases">
        <authorList>
            <consortium name="Genoscope - CEA"/>
            <person name="William W."/>
        </authorList>
    </citation>
    <scope>NUCLEOTIDE SEQUENCE</scope>
    <source>
        <strain evidence="2">IK1</strain>
    </source>
</reference>
<organism evidence="2">
    <name type="scientific">Uncultured Desulfatiglans sp</name>
    <dbReference type="NCBI Taxonomy" id="1748965"/>
    <lineage>
        <taxon>Bacteria</taxon>
        <taxon>Pseudomonadati</taxon>
        <taxon>Thermodesulfobacteriota</taxon>
        <taxon>Desulfobacteria</taxon>
        <taxon>Desulfatiglandales</taxon>
        <taxon>Desulfatiglandaceae</taxon>
        <taxon>Desulfatiglans</taxon>
        <taxon>environmental samples</taxon>
    </lineage>
</organism>
<keyword evidence="1" id="KW-0812">Transmembrane</keyword>
<sequence length="194" mass="21471">MHSRRALSGRPLGQKRCLQGALAAWKMKMSLNPFHLGRLLTHWRRLFGPSGRLVEVHRPPSWWDVAGRHLPLALIGAVPLALAHFVPISRLPGVPCLFLKWTGVPCPFCGYTRSFWAMAQGDWAFAFRNAPLACLFYGAAILLLLWNGGALLSGCRFSRGRLLQIPGRLTGPLILIGALLLLSQWLYRIAGSLA</sequence>
<feature type="transmembrane region" description="Helical" evidence="1">
    <location>
        <begin position="135"/>
        <end position="157"/>
    </location>
</feature>
<evidence type="ECO:0008006" key="3">
    <source>
        <dbReference type="Google" id="ProtNLM"/>
    </source>
</evidence>
<evidence type="ECO:0000256" key="1">
    <source>
        <dbReference type="SAM" id="Phobius"/>
    </source>
</evidence>
<accession>A0A653A519</accession>
<gene>
    <name evidence="2" type="ORF">TRIP_B250251</name>
</gene>
<dbReference type="Pfam" id="PF10825">
    <property type="entry name" value="DUF2752"/>
    <property type="match status" value="1"/>
</dbReference>
<feature type="transmembrane region" description="Helical" evidence="1">
    <location>
        <begin position="169"/>
        <end position="187"/>
    </location>
</feature>